<dbReference type="GO" id="GO:0003723">
    <property type="term" value="F:RNA binding"/>
    <property type="evidence" value="ECO:0007669"/>
    <property type="project" value="InterPro"/>
</dbReference>
<comment type="catalytic activity">
    <reaction evidence="4 7">
        <text>uridine(38/39/40) in tRNA = pseudouridine(38/39/40) in tRNA</text>
        <dbReference type="Rhea" id="RHEA:22376"/>
        <dbReference type="Rhea" id="RHEA-COMP:10085"/>
        <dbReference type="Rhea" id="RHEA-COMP:10087"/>
        <dbReference type="ChEBI" id="CHEBI:65314"/>
        <dbReference type="ChEBI" id="CHEBI:65315"/>
        <dbReference type="EC" id="5.4.99.12"/>
    </reaction>
</comment>
<accession>A0A0A0I9A2</accession>
<evidence type="ECO:0000313" key="9">
    <source>
        <dbReference type="EMBL" id="KGM96185.1"/>
    </source>
</evidence>
<evidence type="ECO:0000259" key="8">
    <source>
        <dbReference type="Pfam" id="PF01416"/>
    </source>
</evidence>
<dbReference type="CDD" id="cd02570">
    <property type="entry name" value="PseudoU_synth_EcTruA"/>
    <property type="match status" value="1"/>
</dbReference>
<evidence type="ECO:0000256" key="4">
    <source>
        <dbReference type="HAMAP-Rule" id="MF_00171"/>
    </source>
</evidence>
<keyword evidence="3 4" id="KW-0413">Isomerase</keyword>
<reference evidence="9 10" key="1">
    <citation type="submission" date="2014-01" db="EMBL/GenBank/DDBJ databases">
        <title>Plasmidome dynamics in the species complex Clostridium novyi sensu lato converts strains of independent lineages into distinctly different pathogens.</title>
        <authorList>
            <person name="Skarin H."/>
            <person name="Segerman B."/>
        </authorList>
    </citation>
    <scope>NUCLEOTIDE SEQUENCE [LARGE SCALE GENOMIC DNA]</scope>
    <source>
        <strain evidence="9 10">4552</strain>
    </source>
</reference>
<proteinExistence type="inferred from homology"/>
<dbReference type="InterPro" id="IPR020103">
    <property type="entry name" value="PsdUridine_synth_cat_dom_sf"/>
</dbReference>
<dbReference type="NCBIfam" id="TIGR00071">
    <property type="entry name" value="hisT_truA"/>
    <property type="match status" value="1"/>
</dbReference>
<evidence type="ECO:0000256" key="3">
    <source>
        <dbReference type="ARBA" id="ARBA00023235"/>
    </source>
</evidence>
<dbReference type="InterPro" id="IPR001406">
    <property type="entry name" value="PsdUridine_synth_TruA"/>
</dbReference>
<comment type="similarity">
    <text evidence="1 4 7">Belongs to the tRNA pseudouridine synthase TruA family.</text>
</comment>
<dbReference type="HAMAP" id="MF_00171">
    <property type="entry name" value="TruA"/>
    <property type="match status" value="1"/>
</dbReference>
<dbReference type="EC" id="5.4.99.12" evidence="4"/>
<dbReference type="AlphaFoldDB" id="A0A0A0I9A2"/>
<comment type="subunit">
    <text evidence="4">Homodimer.</text>
</comment>
<dbReference type="Pfam" id="PF01416">
    <property type="entry name" value="PseudoU_synth_1"/>
    <property type="match status" value="2"/>
</dbReference>
<dbReference type="Gene3D" id="3.30.70.660">
    <property type="entry name" value="Pseudouridine synthase I, catalytic domain, C-terminal subdomain"/>
    <property type="match status" value="1"/>
</dbReference>
<evidence type="ECO:0000256" key="1">
    <source>
        <dbReference type="ARBA" id="ARBA00009375"/>
    </source>
</evidence>
<dbReference type="EMBL" id="JENJ01000026">
    <property type="protein sequence ID" value="KGM96185.1"/>
    <property type="molecule type" value="Genomic_DNA"/>
</dbReference>
<gene>
    <name evidence="4" type="primary">truA</name>
    <name evidence="9" type="ORF">Z968_07260</name>
</gene>
<evidence type="ECO:0000313" key="10">
    <source>
        <dbReference type="Proteomes" id="UP000030012"/>
    </source>
</evidence>
<evidence type="ECO:0000256" key="5">
    <source>
        <dbReference type="PIRSR" id="PIRSR001430-1"/>
    </source>
</evidence>
<dbReference type="Gene3D" id="3.30.70.580">
    <property type="entry name" value="Pseudouridine synthase I, catalytic domain, N-terminal subdomain"/>
    <property type="match status" value="1"/>
</dbReference>
<feature type="domain" description="Pseudouridine synthase I TruA alpha/beta" evidence="8">
    <location>
        <begin position="8"/>
        <end position="105"/>
    </location>
</feature>
<feature type="domain" description="Pseudouridine synthase I TruA alpha/beta" evidence="8">
    <location>
        <begin position="144"/>
        <end position="245"/>
    </location>
</feature>
<dbReference type="InterPro" id="IPR020094">
    <property type="entry name" value="TruA/RsuA/RluB/E/F_N"/>
</dbReference>
<comment type="caution">
    <text evidence="4">Lacks conserved residue(s) required for the propagation of feature annotation.</text>
</comment>
<dbReference type="PANTHER" id="PTHR11142:SF22">
    <property type="entry name" value="TRNA PSEUDOURIDINE SYNTHASE A 2"/>
    <property type="match status" value="1"/>
</dbReference>
<evidence type="ECO:0000256" key="2">
    <source>
        <dbReference type="ARBA" id="ARBA00022694"/>
    </source>
</evidence>
<dbReference type="PIRSF" id="PIRSF001430">
    <property type="entry name" value="tRNA_psdUrid_synth"/>
    <property type="match status" value="1"/>
</dbReference>
<comment type="caution">
    <text evidence="9">The sequence shown here is derived from an EMBL/GenBank/DDBJ whole genome shotgun (WGS) entry which is preliminary data.</text>
</comment>
<protein>
    <recommendedName>
        <fullName evidence="4">tRNA pseudouridine synthase A</fullName>
        <ecNumber evidence="4">5.4.99.12</ecNumber>
    </recommendedName>
    <alternativeName>
        <fullName evidence="4">tRNA pseudouridine(38-40) synthase</fullName>
    </alternativeName>
    <alternativeName>
        <fullName evidence="4">tRNA pseudouridylate synthase I</fullName>
    </alternativeName>
    <alternativeName>
        <fullName evidence="4">tRNA-uridine isomerase I</fullName>
    </alternativeName>
</protein>
<feature type="binding site" evidence="4 6">
    <location>
        <position position="111"/>
    </location>
    <ligand>
        <name>substrate</name>
    </ligand>
</feature>
<dbReference type="PANTHER" id="PTHR11142">
    <property type="entry name" value="PSEUDOURIDYLATE SYNTHASE"/>
    <property type="match status" value="1"/>
</dbReference>
<sequence>MRNIKLTIQYDGTRYKGWQKLGNNDNTIQHKIESVLNELLGEEVSLMASGRTDAGVHANMQVANFKTDSEISNNEIFKYLYKYLPQDIVVTSVNNASDNFHSRYNVKEKVYTYRIHNSEVHDVFTRKYSYHIKEKLDLKKMKEASKLFVGEHDFKSFTALKSKKKSTVKTINSITFRKKDNDIEIVFSGNGFLYKMIRILVGTLIQAGLNKISLDEIQNIMNKKDRNIAPETAPAHGLTLTEVKY</sequence>
<evidence type="ECO:0000256" key="7">
    <source>
        <dbReference type="RuleBase" id="RU003792"/>
    </source>
</evidence>
<keyword evidence="2 4" id="KW-0819">tRNA processing</keyword>
<feature type="active site" description="Nucleophile" evidence="4 5">
    <location>
        <position position="53"/>
    </location>
</feature>
<comment type="function">
    <text evidence="4">Formation of pseudouridine at positions 38, 39 and 40 in the anticodon stem and loop of transfer RNAs.</text>
</comment>
<dbReference type="OrthoDB" id="9811823at2"/>
<dbReference type="InterPro" id="IPR020097">
    <property type="entry name" value="PsdUridine_synth_TruA_a/b_dom"/>
</dbReference>
<dbReference type="Proteomes" id="UP000030012">
    <property type="component" value="Unassembled WGS sequence"/>
</dbReference>
<dbReference type="FunFam" id="3.30.70.580:FF:000001">
    <property type="entry name" value="tRNA pseudouridine synthase A"/>
    <property type="match status" value="1"/>
</dbReference>
<dbReference type="GO" id="GO:0031119">
    <property type="term" value="P:tRNA pseudouridine synthesis"/>
    <property type="evidence" value="ECO:0007669"/>
    <property type="project" value="UniProtKB-UniRule"/>
</dbReference>
<organism evidence="9 10">
    <name type="scientific">Clostridium novyi A str. 4552</name>
    <dbReference type="NCBI Taxonomy" id="1444289"/>
    <lineage>
        <taxon>Bacteria</taxon>
        <taxon>Bacillati</taxon>
        <taxon>Bacillota</taxon>
        <taxon>Clostridia</taxon>
        <taxon>Eubacteriales</taxon>
        <taxon>Clostridiaceae</taxon>
        <taxon>Clostridium</taxon>
    </lineage>
</organism>
<dbReference type="InterPro" id="IPR020095">
    <property type="entry name" value="PsdUridine_synth_TruA_C"/>
</dbReference>
<dbReference type="RefSeq" id="WP_039255206.1">
    <property type="nucleotide sequence ID" value="NZ_JENJ01000026.1"/>
</dbReference>
<evidence type="ECO:0000256" key="6">
    <source>
        <dbReference type="PIRSR" id="PIRSR001430-2"/>
    </source>
</evidence>
<dbReference type="GO" id="GO:0160147">
    <property type="term" value="F:tRNA pseudouridine(38-40) synthase activity"/>
    <property type="evidence" value="ECO:0007669"/>
    <property type="project" value="UniProtKB-EC"/>
</dbReference>
<dbReference type="SUPFAM" id="SSF55120">
    <property type="entry name" value="Pseudouridine synthase"/>
    <property type="match status" value="1"/>
</dbReference>
<name>A0A0A0I9A2_CLONO</name>